<dbReference type="PANTHER" id="PTHR43546">
    <property type="entry name" value="UPF0173 METAL-DEPENDENT HYDROLASE MJ1163-RELATED"/>
    <property type="match status" value="1"/>
</dbReference>
<evidence type="ECO:0000313" key="4">
    <source>
        <dbReference type="EMBL" id="PZD72172.1"/>
    </source>
</evidence>
<dbReference type="InterPro" id="IPR036866">
    <property type="entry name" value="RibonucZ/Hydroxyglut_hydro"/>
</dbReference>
<accession>A0A2W1JMR0</accession>
<dbReference type="AlphaFoldDB" id="A0A2W1JMR0"/>
<dbReference type="Proteomes" id="UP000248857">
    <property type="component" value="Unassembled WGS sequence"/>
</dbReference>
<keyword evidence="1" id="KW-0378">Hydrolase</keyword>
<feature type="chain" id="PRO_5016007582" description="Metallo-beta-lactamase domain-containing protein" evidence="2">
    <location>
        <begin position="25"/>
        <end position="324"/>
    </location>
</feature>
<reference evidence="4 5" key="1">
    <citation type="journal article" date="2018" name="Sci. Rep.">
        <title>A novel species of the marine cyanobacterium Acaryochloris with a unique pigment content and lifestyle.</title>
        <authorList>
            <person name="Partensky F."/>
            <person name="Six C."/>
            <person name="Ratin M."/>
            <person name="Garczarek L."/>
            <person name="Vaulot D."/>
            <person name="Probert I."/>
            <person name="Calteau A."/>
            <person name="Gourvil P."/>
            <person name="Marie D."/>
            <person name="Grebert T."/>
            <person name="Bouchier C."/>
            <person name="Le Panse S."/>
            <person name="Gachenot M."/>
            <person name="Rodriguez F."/>
            <person name="Garrido J.L."/>
        </authorList>
    </citation>
    <scope>NUCLEOTIDE SEQUENCE [LARGE SCALE GENOMIC DNA]</scope>
    <source>
        <strain evidence="4 5">RCC1774</strain>
    </source>
</reference>
<proteinExistence type="predicted"/>
<evidence type="ECO:0000313" key="5">
    <source>
        <dbReference type="Proteomes" id="UP000248857"/>
    </source>
</evidence>
<dbReference type="PANTHER" id="PTHR43546:SF9">
    <property type="entry name" value="L-ASCORBATE-6-PHOSPHATE LACTONASE ULAG-RELATED"/>
    <property type="match status" value="1"/>
</dbReference>
<dbReference type="InterPro" id="IPR001279">
    <property type="entry name" value="Metallo-B-lactamas"/>
</dbReference>
<sequence length="324" mass="34989">MKSSKQKFASILSLLLGASLILGACSEEERTNDAPAPAGAENTTNESMPVSYEFFRNATAKLTYNGQTLLLDPMLSDKGALPSFAGIAPNPIIDLPVSTESILEDVDAVLVGHMHLDHFDQPAAEKIAKDTPIFTPDNEAPTDVTDPENSTQTFKAQLEQKGFTNVSTMASNASKFEGITMSQEFGQHGIGRVGQLMGGVNGIILRAEGQPTIYWTGDTVLDDEGQVEAILAKHKPDIVIVHTGGAVIESIAPDPLMINEPQAVRFFEAAERINPDVQITAVHMNALDHCFTTRDTLKAVVDKLPENIKESVYIPAEGETVEFR</sequence>
<name>A0A2W1JMR0_9CYAN</name>
<dbReference type="Gene3D" id="3.60.15.10">
    <property type="entry name" value="Ribonuclease Z/Hydroxyacylglutathione hydrolase-like"/>
    <property type="match status" value="1"/>
</dbReference>
<dbReference type="SUPFAM" id="SSF56281">
    <property type="entry name" value="Metallo-hydrolase/oxidoreductase"/>
    <property type="match status" value="1"/>
</dbReference>
<evidence type="ECO:0000256" key="1">
    <source>
        <dbReference type="ARBA" id="ARBA00022801"/>
    </source>
</evidence>
<feature type="signal peptide" evidence="2">
    <location>
        <begin position="1"/>
        <end position="24"/>
    </location>
</feature>
<gene>
    <name evidence="4" type="ORF">C1752_03758</name>
</gene>
<comment type="caution">
    <text evidence="4">The sequence shown here is derived from an EMBL/GenBank/DDBJ whole genome shotgun (WGS) entry which is preliminary data.</text>
</comment>
<evidence type="ECO:0000256" key="2">
    <source>
        <dbReference type="SAM" id="SignalP"/>
    </source>
</evidence>
<dbReference type="RefSeq" id="WP_110987163.1">
    <property type="nucleotide sequence ID" value="NZ_CAWNWM010000011.1"/>
</dbReference>
<keyword evidence="2" id="KW-0732">Signal</keyword>
<feature type="domain" description="Metallo-beta-lactamase" evidence="3">
    <location>
        <begin position="69"/>
        <end position="269"/>
    </location>
</feature>
<dbReference type="InterPro" id="IPR050114">
    <property type="entry name" value="UPF0173_UPF0282_UlaG_hydrolase"/>
</dbReference>
<dbReference type="GO" id="GO:0016787">
    <property type="term" value="F:hydrolase activity"/>
    <property type="evidence" value="ECO:0007669"/>
    <property type="project" value="UniProtKB-KW"/>
</dbReference>
<dbReference type="EMBL" id="PQWO01000011">
    <property type="protein sequence ID" value="PZD72172.1"/>
    <property type="molecule type" value="Genomic_DNA"/>
</dbReference>
<organism evidence="4 5">
    <name type="scientific">Acaryochloris thomasi RCC1774</name>
    <dbReference type="NCBI Taxonomy" id="1764569"/>
    <lineage>
        <taxon>Bacteria</taxon>
        <taxon>Bacillati</taxon>
        <taxon>Cyanobacteriota</taxon>
        <taxon>Cyanophyceae</taxon>
        <taxon>Acaryochloridales</taxon>
        <taxon>Acaryochloridaceae</taxon>
        <taxon>Acaryochloris</taxon>
        <taxon>Acaryochloris thomasi</taxon>
    </lineage>
</organism>
<protein>
    <recommendedName>
        <fullName evidence="3">Metallo-beta-lactamase domain-containing protein</fullName>
    </recommendedName>
</protein>
<dbReference type="OrthoDB" id="3204284at2"/>
<dbReference type="Pfam" id="PF12706">
    <property type="entry name" value="Lactamase_B_2"/>
    <property type="match status" value="1"/>
</dbReference>
<dbReference type="PROSITE" id="PS51257">
    <property type="entry name" value="PROKAR_LIPOPROTEIN"/>
    <property type="match status" value="1"/>
</dbReference>
<keyword evidence="5" id="KW-1185">Reference proteome</keyword>
<evidence type="ECO:0000259" key="3">
    <source>
        <dbReference type="Pfam" id="PF12706"/>
    </source>
</evidence>